<keyword evidence="3" id="KW-1185">Reference proteome</keyword>
<organism evidence="2 3">
    <name type="scientific">Symbiodinium necroappetens</name>
    <dbReference type="NCBI Taxonomy" id="1628268"/>
    <lineage>
        <taxon>Eukaryota</taxon>
        <taxon>Sar</taxon>
        <taxon>Alveolata</taxon>
        <taxon>Dinophyceae</taxon>
        <taxon>Suessiales</taxon>
        <taxon>Symbiodiniaceae</taxon>
        <taxon>Symbiodinium</taxon>
    </lineage>
</organism>
<accession>A0A812Z9J9</accession>
<feature type="region of interest" description="Disordered" evidence="1">
    <location>
        <begin position="300"/>
        <end position="328"/>
    </location>
</feature>
<feature type="compositionally biased region" description="Low complexity" evidence="1">
    <location>
        <begin position="14"/>
        <end position="25"/>
    </location>
</feature>
<dbReference type="AlphaFoldDB" id="A0A812Z9J9"/>
<name>A0A812Z9J9_9DINO</name>
<reference evidence="2" key="1">
    <citation type="submission" date="2021-02" db="EMBL/GenBank/DDBJ databases">
        <authorList>
            <person name="Dougan E. K."/>
            <person name="Rhodes N."/>
            <person name="Thang M."/>
            <person name="Chan C."/>
        </authorList>
    </citation>
    <scope>NUCLEOTIDE SEQUENCE</scope>
</reference>
<comment type="caution">
    <text evidence="2">The sequence shown here is derived from an EMBL/GenBank/DDBJ whole genome shotgun (WGS) entry which is preliminary data.</text>
</comment>
<feature type="region of interest" description="Disordered" evidence="1">
    <location>
        <begin position="1"/>
        <end position="25"/>
    </location>
</feature>
<evidence type="ECO:0000256" key="1">
    <source>
        <dbReference type="SAM" id="MobiDB-lite"/>
    </source>
</evidence>
<feature type="non-terminal residue" evidence="2">
    <location>
        <position position="751"/>
    </location>
</feature>
<dbReference type="EMBL" id="CAJNJA010046404">
    <property type="protein sequence ID" value="CAE7817000.1"/>
    <property type="molecule type" value="Genomic_DNA"/>
</dbReference>
<dbReference type="OrthoDB" id="446503at2759"/>
<proteinExistence type="predicted"/>
<evidence type="ECO:0000313" key="2">
    <source>
        <dbReference type="EMBL" id="CAE7817000.1"/>
    </source>
</evidence>
<evidence type="ECO:0000313" key="3">
    <source>
        <dbReference type="Proteomes" id="UP000601435"/>
    </source>
</evidence>
<feature type="non-terminal residue" evidence="2">
    <location>
        <position position="1"/>
    </location>
</feature>
<protein>
    <submittedName>
        <fullName evidence="2">Uncharacterized protein</fullName>
    </submittedName>
</protein>
<sequence>ASGAPDARGGGPQAAGNQAGQMPAARAVDDPMGALMRGMAQLQSAMTESIASRSKDEIVKPGQAELPKLPDLCSNSAIDVGDWLHGLQNHMGDLSSNSGMWWKEVLACLSRYYEAYLSASHVGKLSLRSADYESDFLKDTRWLRLDKRAASMILACIPEAVKSDILAARLAGTLPMLARIVVLYRPGSVAERQQILQALESPTAARSSTEAVNELRKWSRWMARALDMGLQPPDPSVLIKGLDCMTKSVLNDHSDVAFRISMLRYNLEVDTRPTIKGAQDLQQALLSELEQVAFRTRSGGSAAATASVKAPQPAGGGDGSPRKQKPPCKFYLTEKGESREMLDLWKYIAPTDYVSYEARWRQPDCQIQGECTQGTRATTGGNSYYRASHSSATIGWCNGTCHLYGLVEYLNGIYNLNPAGRTLVAKFLGRGVAALDLIYEIECEKLRELRSATKANAKSLWMWATDKPWAQHLETFVREGGRVHQLQAMNAMGSPFLGWSELDKSLASESIDLGDKAGWIYLRALPGSRQRRKRLMSMPWVVHLFSGPGHAVDPLFRELDDGRVLVQIDINRSKSEDLGMIAGVYRCLLWGAATGRIDGFFGSPPVKPELVQKMMWLVTVAKAARAEHGGHPVFAMFEGEKVMKLRRDADVERWKAVVGSWEKFVEATCLEEIGESIVTNLAFDGAPPAATERGSSRWTFEFKEALVQAVRLWGREPEALQVAKWVKKLDIKDGDFMESLSDKELAMWRAH</sequence>
<gene>
    <name evidence="2" type="ORF">SNEC2469_LOCUS24252</name>
</gene>
<dbReference type="Proteomes" id="UP000601435">
    <property type="component" value="Unassembled WGS sequence"/>
</dbReference>